<feature type="chain" id="PRO_5038731598" evidence="1">
    <location>
        <begin position="27"/>
        <end position="183"/>
    </location>
</feature>
<dbReference type="OrthoDB" id="2662935at2"/>
<name>A0A559K072_9BACL</name>
<sequence length="183" mass="20634">MKKTLPPPLLTLIALLLAFSLWPGLAAATAAAQEEPAAEKPVLIYDVNQERVVGAFPNAPDIRQEAAKWLGKAKHISTKVKIGYDSGIIVRIPFEPLLQVTQADKTYNCRDLFVIIPAADRKKEHPQLLAFSAEDETFIYECKLSELKPFLEKHDLMHWLLNRLKKGSHPAVNPWATAPWERY</sequence>
<feature type="signal peptide" evidence="1">
    <location>
        <begin position="1"/>
        <end position="26"/>
    </location>
</feature>
<reference evidence="2 3" key="1">
    <citation type="submission" date="2019-07" db="EMBL/GenBank/DDBJ databases">
        <authorList>
            <person name="Kim J."/>
        </authorList>
    </citation>
    <scope>NUCLEOTIDE SEQUENCE [LARGE SCALE GENOMIC DNA]</scope>
    <source>
        <strain evidence="2 3">JC52</strain>
    </source>
</reference>
<gene>
    <name evidence="2" type="ORF">FPZ49_29615</name>
</gene>
<keyword evidence="1" id="KW-0732">Signal</keyword>
<dbReference type="Proteomes" id="UP000317036">
    <property type="component" value="Unassembled WGS sequence"/>
</dbReference>
<comment type="caution">
    <text evidence="2">The sequence shown here is derived from an EMBL/GenBank/DDBJ whole genome shotgun (WGS) entry which is preliminary data.</text>
</comment>
<organism evidence="2 3">
    <name type="scientific">Paenibacillus cremeus</name>
    <dbReference type="NCBI Taxonomy" id="2163881"/>
    <lineage>
        <taxon>Bacteria</taxon>
        <taxon>Bacillati</taxon>
        <taxon>Bacillota</taxon>
        <taxon>Bacilli</taxon>
        <taxon>Bacillales</taxon>
        <taxon>Paenibacillaceae</taxon>
        <taxon>Paenibacillus</taxon>
    </lineage>
</organism>
<keyword evidence="3" id="KW-1185">Reference proteome</keyword>
<evidence type="ECO:0000313" key="2">
    <source>
        <dbReference type="EMBL" id="TVY05544.1"/>
    </source>
</evidence>
<dbReference type="EMBL" id="VNJI01000056">
    <property type="protein sequence ID" value="TVY05544.1"/>
    <property type="molecule type" value="Genomic_DNA"/>
</dbReference>
<evidence type="ECO:0000256" key="1">
    <source>
        <dbReference type="SAM" id="SignalP"/>
    </source>
</evidence>
<proteinExistence type="predicted"/>
<dbReference type="RefSeq" id="WP_144853954.1">
    <property type="nucleotide sequence ID" value="NZ_VNJI01000056.1"/>
</dbReference>
<evidence type="ECO:0000313" key="3">
    <source>
        <dbReference type="Proteomes" id="UP000317036"/>
    </source>
</evidence>
<dbReference type="AlphaFoldDB" id="A0A559K072"/>
<accession>A0A559K072</accession>
<protein>
    <submittedName>
        <fullName evidence="2">Uncharacterized protein</fullName>
    </submittedName>
</protein>